<dbReference type="GO" id="GO:0006629">
    <property type="term" value="P:lipid metabolic process"/>
    <property type="evidence" value="ECO:0007669"/>
    <property type="project" value="InterPro"/>
</dbReference>
<accession>A0A6I6JTL8</accession>
<dbReference type="PANTHER" id="PTHR31571">
    <property type="entry name" value="ALTERED INHERITANCE OF MITOCHONDRIA PROTEIN 6"/>
    <property type="match status" value="1"/>
</dbReference>
<dbReference type="EMBL" id="CP046401">
    <property type="protein sequence ID" value="QGY43472.1"/>
    <property type="molecule type" value="Genomic_DNA"/>
</dbReference>
<keyword evidence="4" id="KW-1185">Reference proteome</keyword>
<reference evidence="3 4" key="1">
    <citation type="submission" date="2019-11" db="EMBL/GenBank/DDBJ databases">
        <authorList>
            <person name="Zheng R.K."/>
            <person name="Sun C.M."/>
        </authorList>
    </citation>
    <scope>NUCLEOTIDE SEQUENCE [LARGE SCALE GENOMIC DNA]</scope>
    <source>
        <strain evidence="3 4">WC007</strain>
    </source>
</reference>
<dbReference type="Proteomes" id="UP000428260">
    <property type="component" value="Chromosome"/>
</dbReference>
<keyword evidence="2" id="KW-0472">Membrane</keyword>
<evidence type="ECO:0000256" key="2">
    <source>
        <dbReference type="SAM" id="Phobius"/>
    </source>
</evidence>
<evidence type="ECO:0000313" key="3">
    <source>
        <dbReference type="EMBL" id="QGY43472.1"/>
    </source>
</evidence>
<proteinExistence type="predicted"/>
<evidence type="ECO:0000313" key="4">
    <source>
        <dbReference type="Proteomes" id="UP000428260"/>
    </source>
</evidence>
<keyword evidence="2" id="KW-0812">Transmembrane</keyword>
<sequence>MIEYNRKGNIKFLKIIFLHEYFFLLPVLFLFMSFDSQAQGHRGSQLQDKWHEFGLAPEIVRFTNAFEINNTGGHIQGIQSLQTSSGRYFVLTGSSGSYSYCAVVKKGETNEVVRINKLMDKPFKHAGGFQVYQNYMAVGVEDNELKDKSKVCIYDLSEPENVLNKPVSVIKREGAAYRSTAGCVGITEYENKILLAVGDWDTRNIDFYTCDADDFPGGEFRLDFSLNTETIFPQNLSNKQWLPWQNINLFTSGNKLFLVGLGQDDKDKNIASLFLMSKNQAGDFNLKLLASKSFDCNNGCSFKAAAGVGFEANGDPVILACGYNIKEISTINRFKVTTAKKGILPAHAHNDYEHDRPLFDALENRFKSIEADVYSVGDSLYVAHDKDQIKPGRTLRELYLEPLKERIGDNNGSVYGNAEEIILLVDIKDDANRTYQLLDKILKDYAEYLTVFEKGKKKTGAVTVVVSGNRPFEYMQSQKLRFAGYDGRLQNIDSEISPSLMPVVSDNWTKYFSWNGSGEMPEKEKQQLNEIAGKAKDKGYILRFWGTPNQTAGQRQAIWSALSKAGVGLIGADSLSELREFLSGNEVTY</sequence>
<keyword evidence="2" id="KW-1133">Transmembrane helix</keyword>
<dbReference type="AlphaFoldDB" id="A0A6I6JTL8"/>
<dbReference type="RefSeq" id="WP_158864638.1">
    <property type="nucleotide sequence ID" value="NZ_CP046401.1"/>
</dbReference>
<dbReference type="PANTHER" id="PTHR31571:SF1">
    <property type="entry name" value="ALTERED INHERITANCE OF MITOCHONDRIA PROTEIN 6"/>
    <property type="match status" value="1"/>
</dbReference>
<gene>
    <name evidence="3" type="ORF">GM418_07305</name>
</gene>
<organism evidence="3 4">
    <name type="scientific">Maribellus comscasis</name>
    <dbReference type="NCBI Taxonomy" id="2681766"/>
    <lineage>
        <taxon>Bacteria</taxon>
        <taxon>Pseudomonadati</taxon>
        <taxon>Bacteroidota</taxon>
        <taxon>Bacteroidia</taxon>
        <taxon>Marinilabiliales</taxon>
        <taxon>Prolixibacteraceae</taxon>
        <taxon>Maribellus</taxon>
    </lineage>
</organism>
<evidence type="ECO:0000256" key="1">
    <source>
        <dbReference type="ARBA" id="ARBA00014286"/>
    </source>
</evidence>
<dbReference type="SUPFAM" id="SSF51695">
    <property type="entry name" value="PLC-like phosphodiesterases"/>
    <property type="match status" value="1"/>
</dbReference>
<dbReference type="InterPro" id="IPR051236">
    <property type="entry name" value="HAT_RTT109-like"/>
</dbReference>
<feature type="transmembrane region" description="Helical" evidence="2">
    <location>
        <begin position="12"/>
        <end position="34"/>
    </location>
</feature>
<dbReference type="InterPro" id="IPR017946">
    <property type="entry name" value="PLC-like_Pdiesterase_TIM-brl"/>
</dbReference>
<name>A0A6I6JTL8_9BACT</name>
<dbReference type="CDD" id="cd08577">
    <property type="entry name" value="PI-PLCc_GDPD_SF_unchar3"/>
    <property type="match status" value="1"/>
</dbReference>
<dbReference type="InterPro" id="IPR039559">
    <property type="entry name" value="AIM6_PI-PLC-like_dom"/>
</dbReference>
<dbReference type="KEGG" id="mcos:GM418_07305"/>
<protein>
    <recommendedName>
        <fullName evidence="1">Altered inheritance of mitochondria protein 6</fullName>
    </recommendedName>
</protein>
<dbReference type="GO" id="GO:0008081">
    <property type="term" value="F:phosphoric diester hydrolase activity"/>
    <property type="evidence" value="ECO:0007669"/>
    <property type="project" value="InterPro"/>
</dbReference>